<evidence type="ECO:0000256" key="2">
    <source>
        <dbReference type="ARBA" id="ARBA00023015"/>
    </source>
</evidence>
<dbReference type="InterPro" id="IPR039425">
    <property type="entry name" value="RNA_pol_sigma-70-like"/>
</dbReference>
<dbReference type="STRING" id="1032480.MLP_24560"/>
<feature type="domain" description="RNA polymerase sigma-70 region 2" evidence="6">
    <location>
        <begin position="27"/>
        <end position="94"/>
    </location>
</feature>
<feature type="domain" description="RNA polymerase sigma factor 70 region 4 type 2" evidence="7">
    <location>
        <begin position="116"/>
        <end position="168"/>
    </location>
</feature>
<dbReference type="SUPFAM" id="SSF88659">
    <property type="entry name" value="Sigma3 and sigma4 domains of RNA polymerase sigma factors"/>
    <property type="match status" value="1"/>
</dbReference>
<name>F5XFR3_MICPN</name>
<organism evidence="8 9">
    <name type="scientific">Microlunatus phosphovorus (strain ATCC 700054 / DSM 10555 / JCM 9379 / NBRC 101784 / NCIMB 13414 / VKM Ac-1990 / NM-1)</name>
    <dbReference type="NCBI Taxonomy" id="1032480"/>
    <lineage>
        <taxon>Bacteria</taxon>
        <taxon>Bacillati</taxon>
        <taxon>Actinomycetota</taxon>
        <taxon>Actinomycetes</taxon>
        <taxon>Propionibacteriales</taxon>
        <taxon>Propionibacteriaceae</taxon>
        <taxon>Microlunatus</taxon>
    </lineage>
</organism>
<dbReference type="PANTHER" id="PTHR43133">
    <property type="entry name" value="RNA POLYMERASE ECF-TYPE SIGMA FACTO"/>
    <property type="match status" value="1"/>
</dbReference>
<dbReference type="SUPFAM" id="SSF88946">
    <property type="entry name" value="Sigma2 domain of RNA polymerase sigma factors"/>
    <property type="match status" value="1"/>
</dbReference>
<dbReference type="GO" id="GO:0003677">
    <property type="term" value="F:DNA binding"/>
    <property type="evidence" value="ECO:0007669"/>
    <property type="project" value="UniProtKB-KW"/>
</dbReference>
<dbReference type="EMBL" id="AP012204">
    <property type="protein sequence ID" value="BAK35470.1"/>
    <property type="molecule type" value="Genomic_DNA"/>
</dbReference>
<dbReference type="InterPro" id="IPR013324">
    <property type="entry name" value="RNA_pol_sigma_r3/r4-like"/>
</dbReference>
<dbReference type="NCBIfam" id="TIGR02937">
    <property type="entry name" value="sigma70-ECF"/>
    <property type="match status" value="1"/>
</dbReference>
<evidence type="ECO:0000313" key="9">
    <source>
        <dbReference type="Proteomes" id="UP000007947"/>
    </source>
</evidence>
<dbReference type="eggNOG" id="COG1595">
    <property type="taxonomic scope" value="Bacteria"/>
</dbReference>
<dbReference type="InterPro" id="IPR013249">
    <property type="entry name" value="RNA_pol_sigma70_r4_t2"/>
</dbReference>
<evidence type="ECO:0000256" key="4">
    <source>
        <dbReference type="ARBA" id="ARBA00023125"/>
    </source>
</evidence>
<dbReference type="InterPro" id="IPR013325">
    <property type="entry name" value="RNA_pol_sigma_r2"/>
</dbReference>
<proteinExistence type="inferred from homology"/>
<evidence type="ECO:0000256" key="3">
    <source>
        <dbReference type="ARBA" id="ARBA00023082"/>
    </source>
</evidence>
<dbReference type="Proteomes" id="UP000007947">
    <property type="component" value="Chromosome"/>
</dbReference>
<dbReference type="Gene3D" id="1.10.1740.10">
    <property type="match status" value="1"/>
</dbReference>
<keyword evidence="5" id="KW-0804">Transcription</keyword>
<dbReference type="InterPro" id="IPR007627">
    <property type="entry name" value="RNA_pol_sigma70_r2"/>
</dbReference>
<dbReference type="Pfam" id="PF04542">
    <property type="entry name" value="Sigma70_r2"/>
    <property type="match status" value="1"/>
</dbReference>
<evidence type="ECO:0000259" key="7">
    <source>
        <dbReference type="Pfam" id="PF08281"/>
    </source>
</evidence>
<keyword evidence="3" id="KW-0731">Sigma factor</keyword>
<dbReference type="AlphaFoldDB" id="F5XFR3"/>
<dbReference type="CDD" id="cd06171">
    <property type="entry name" value="Sigma70_r4"/>
    <property type="match status" value="1"/>
</dbReference>
<sequence>MAVPGRVSVAAGDARVREMDADEFDALYARSFRRLVAQIYAMCGNFAEAQDCVQEAFVRAWDRRRVLDREQCPEAWVRTVAYRLAVSRWRRAQRALRPPDRSQLPRPVPEPDASRVELMRALDQLPADQRRAIVLFHLCDVSIRDIAVETGAPVGTVKARLSRGRAALAGLLAVSDEGSVDQERADG</sequence>
<dbReference type="GO" id="GO:0016987">
    <property type="term" value="F:sigma factor activity"/>
    <property type="evidence" value="ECO:0007669"/>
    <property type="project" value="UniProtKB-KW"/>
</dbReference>
<gene>
    <name evidence="8" type="ordered locus">MLP_24560</name>
</gene>
<reference evidence="8 9" key="1">
    <citation type="submission" date="2011-05" db="EMBL/GenBank/DDBJ databases">
        <title>Whole genome sequence of Microlunatus phosphovorus NM-1.</title>
        <authorList>
            <person name="Hosoyama A."/>
            <person name="Sasaki K."/>
            <person name="Harada T."/>
            <person name="Igarashi R."/>
            <person name="Kawakoshi A."/>
            <person name="Sasagawa M."/>
            <person name="Fukada J."/>
            <person name="Nakamura S."/>
            <person name="Katano Y."/>
            <person name="Hanada S."/>
            <person name="Kamagata Y."/>
            <person name="Nakamura N."/>
            <person name="Yamazaki S."/>
            <person name="Fujita N."/>
        </authorList>
    </citation>
    <scope>NUCLEOTIDE SEQUENCE [LARGE SCALE GENOMIC DNA]</scope>
    <source>
        <strain evidence="9">ATCC 700054 / DSM 10555 / JCM 9379 / NBRC 101784 / NCIMB 13414 / VKM Ac-1990 / NM-1</strain>
    </source>
</reference>
<dbReference type="Gene3D" id="1.10.10.10">
    <property type="entry name" value="Winged helix-like DNA-binding domain superfamily/Winged helix DNA-binding domain"/>
    <property type="match status" value="1"/>
</dbReference>
<comment type="similarity">
    <text evidence="1">Belongs to the sigma-70 factor family. ECF subfamily.</text>
</comment>
<dbReference type="PANTHER" id="PTHR43133:SF50">
    <property type="entry name" value="ECF RNA POLYMERASE SIGMA FACTOR SIGM"/>
    <property type="match status" value="1"/>
</dbReference>
<keyword evidence="9" id="KW-1185">Reference proteome</keyword>
<evidence type="ECO:0000313" key="8">
    <source>
        <dbReference type="EMBL" id="BAK35470.1"/>
    </source>
</evidence>
<dbReference type="HOGENOM" id="CLU_047691_15_5_11"/>
<evidence type="ECO:0000259" key="6">
    <source>
        <dbReference type="Pfam" id="PF04542"/>
    </source>
</evidence>
<dbReference type="InterPro" id="IPR036388">
    <property type="entry name" value="WH-like_DNA-bd_sf"/>
</dbReference>
<accession>F5XFR3</accession>
<evidence type="ECO:0000256" key="5">
    <source>
        <dbReference type="ARBA" id="ARBA00023163"/>
    </source>
</evidence>
<dbReference type="GO" id="GO:0006352">
    <property type="term" value="P:DNA-templated transcription initiation"/>
    <property type="evidence" value="ECO:0007669"/>
    <property type="project" value="InterPro"/>
</dbReference>
<dbReference type="InterPro" id="IPR014284">
    <property type="entry name" value="RNA_pol_sigma-70_dom"/>
</dbReference>
<protein>
    <submittedName>
        <fullName evidence="8">RNA polymerase ECF subfamily sigma factor</fullName>
    </submittedName>
</protein>
<dbReference type="Pfam" id="PF08281">
    <property type="entry name" value="Sigma70_r4_2"/>
    <property type="match status" value="1"/>
</dbReference>
<dbReference type="KEGG" id="mph:MLP_24560"/>
<keyword evidence="2" id="KW-0805">Transcription regulation</keyword>
<evidence type="ECO:0000256" key="1">
    <source>
        <dbReference type="ARBA" id="ARBA00010641"/>
    </source>
</evidence>
<keyword evidence="4" id="KW-0238">DNA-binding</keyword>